<dbReference type="InterPro" id="IPR029045">
    <property type="entry name" value="ClpP/crotonase-like_dom_sf"/>
</dbReference>
<feature type="domain" description="PDZ" evidence="6">
    <location>
        <begin position="124"/>
        <end position="230"/>
    </location>
</feature>
<dbReference type="InterPro" id="IPR041489">
    <property type="entry name" value="PDZ_6"/>
</dbReference>
<dbReference type="Gene3D" id="3.90.226.10">
    <property type="entry name" value="2-enoyl-CoA Hydratase, Chain A, domain 1"/>
    <property type="match status" value="1"/>
</dbReference>
<protein>
    <submittedName>
        <fullName evidence="7">PDZ domain-containing protein</fullName>
    </submittedName>
</protein>
<comment type="caution">
    <text evidence="7">The sequence shown here is derived from an EMBL/GenBank/DDBJ whole genome shotgun (WGS) entry which is preliminary data.</text>
</comment>
<dbReference type="PANTHER" id="PTHR32060:SF22">
    <property type="entry name" value="CARBOXYL-TERMINAL-PROCESSING PEPTIDASE 3, CHLOROPLASTIC"/>
    <property type="match status" value="1"/>
</dbReference>
<feature type="compositionally biased region" description="Polar residues" evidence="5">
    <location>
        <begin position="41"/>
        <end position="56"/>
    </location>
</feature>
<keyword evidence="3" id="KW-0378">Hydrolase</keyword>
<evidence type="ECO:0000256" key="5">
    <source>
        <dbReference type="SAM" id="MobiDB-lite"/>
    </source>
</evidence>
<dbReference type="AlphaFoldDB" id="A0A8J7TMX4"/>
<organism evidence="7 8">
    <name type="scientific">Candidatus Obscuribacter phosphatis</name>
    <dbReference type="NCBI Taxonomy" id="1906157"/>
    <lineage>
        <taxon>Bacteria</taxon>
        <taxon>Bacillati</taxon>
        <taxon>Candidatus Melainabacteria</taxon>
        <taxon>Candidatus Obscuribacterales</taxon>
        <taxon>Candidatus Obscuribacteraceae</taxon>
        <taxon>Candidatus Obscuribacter</taxon>
    </lineage>
</organism>
<dbReference type="SMART" id="SM00245">
    <property type="entry name" value="TSPc"/>
    <property type="match status" value="1"/>
</dbReference>
<dbReference type="GO" id="GO:0008236">
    <property type="term" value="F:serine-type peptidase activity"/>
    <property type="evidence" value="ECO:0007669"/>
    <property type="project" value="UniProtKB-KW"/>
</dbReference>
<dbReference type="Gene3D" id="2.30.42.10">
    <property type="match status" value="1"/>
</dbReference>
<dbReference type="InterPro" id="IPR005151">
    <property type="entry name" value="Tail-specific_protease"/>
</dbReference>
<evidence type="ECO:0000256" key="1">
    <source>
        <dbReference type="ARBA" id="ARBA00009179"/>
    </source>
</evidence>
<dbReference type="CDD" id="cd06782">
    <property type="entry name" value="cpPDZ_CPP-like"/>
    <property type="match status" value="1"/>
</dbReference>
<evidence type="ECO:0000313" key="8">
    <source>
        <dbReference type="Proteomes" id="UP000664277"/>
    </source>
</evidence>
<dbReference type="SUPFAM" id="SSF50156">
    <property type="entry name" value="PDZ domain-like"/>
    <property type="match status" value="1"/>
</dbReference>
<dbReference type="EMBL" id="JAFLCK010000045">
    <property type="protein sequence ID" value="MBN8662620.1"/>
    <property type="molecule type" value="Genomic_DNA"/>
</dbReference>
<dbReference type="Pfam" id="PF17820">
    <property type="entry name" value="PDZ_6"/>
    <property type="match status" value="1"/>
</dbReference>
<keyword evidence="4" id="KW-0720">Serine protease</keyword>
<proteinExistence type="inferred from homology"/>
<evidence type="ECO:0000256" key="3">
    <source>
        <dbReference type="ARBA" id="ARBA00022801"/>
    </source>
</evidence>
<dbReference type="SUPFAM" id="SSF52096">
    <property type="entry name" value="ClpP/crotonase"/>
    <property type="match status" value="1"/>
</dbReference>
<sequence length="483" mass="53062">MADSYLDSQKRDAHQVRPEQVEAQEKKRAAENLYADADLSASANQPVKPQDGNSCPSSVPYLKLVNRALENFYDPSRLTATQIQEIKSKYNCSIKSDADAVKYADEALKTLQDDYTDVITKPETVEILRSENGEISGIGIELKDNSPKKDPVAAIDKAADKIVDKAVEPNQIFINKVVENSPALAGGLKAGDRIVKVDNEPIDTETATDTAKLIRGEVGTKVKLTVERQGKEEVVEMTRALIDFPAVKSEMRDGYLHLSVQTFGQSDTSDEVKAAIQGHPDAKGYILDLRNNPGGFVMEALKTGSLFMTKGEMLRTRTRAADPDAVDFETTNYTLNDKGIQLSSKYDSDPQGKPFEGALMQRHPDLVDKPVVILVNENSASASELLTGAMKDNKEAYVIGNQTYGKGIGQITFRNGLPDGSWLKVTNFQYFTPNGTWPGDAHNRKYGIAPDLKVALPKDVQMNSPEDIQLKAALDYLKSKETK</sequence>
<dbReference type="InterPro" id="IPR036034">
    <property type="entry name" value="PDZ_sf"/>
</dbReference>
<dbReference type="Proteomes" id="UP000664277">
    <property type="component" value="Unassembled WGS sequence"/>
</dbReference>
<keyword evidence="2" id="KW-0645">Protease</keyword>
<dbReference type="Gene3D" id="3.30.750.44">
    <property type="match status" value="1"/>
</dbReference>
<dbReference type="GO" id="GO:0004175">
    <property type="term" value="F:endopeptidase activity"/>
    <property type="evidence" value="ECO:0007669"/>
    <property type="project" value="TreeGrafter"/>
</dbReference>
<evidence type="ECO:0000313" key="7">
    <source>
        <dbReference type="EMBL" id="MBN8662620.1"/>
    </source>
</evidence>
<evidence type="ECO:0000256" key="4">
    <source>
        <dbReference type="ARBA" id="ARBA00022825"/>
    </source>
</evidence>
<dbReference type="SMART" id="SM00228">
    <property type="entry name" value="PDZ"/>
    <property type="match status" value="1"/>
</dbReference>
<feature type="region of interest" description="Disordered" evidence="5">
    <location>
        <begin position="1"/>
        <end position="56"/>
    </location>
</feature>
<evidence type="ECO:0000256" key="2">
    <source>
        <dbReference type="ARBA" id="ARBA00022670"/>
    </source>
</evidence>
<dbReference type="PROSITE" id="PS50106">
    <property type="entry name" value="PDZ"/>
    <property type="match status" value="1"/>
</dbReference>
<dbReference type="GO" id="GO:0006508">
    <property type="term" value="P:proteolysis"/>
    <property type="evidence" value="ECO:0007669"/>
    <property type="project" value="UniProtKB-KW"/>
</dbReference>
<dbReference type="PANTHER" id="PTHR32060">
    <property type="entry name" value="TAIL-SPECIFIC PROTEASE"/>
    <property type="match status" value="1"/>
</dbReference>
<accession>A0A8J7TMX4</accession>
<reference evidence="7" key="1">
    <citation type="submission" date="2021-02" db="EMBL/GenBank/DDBJ databases">
        <title>Genome-Resolved Metagenomics of a Microbial Community Performing Photosynthetic Biological Nutrient Removal.</title>
        <authorList>
            <person name="Mcdaniel E.A."/>
        </authorList>
    </citation>
    <scope>NUCLEOTIDE SEQUENCE</scope>
    <source>
        <strain evidence="7">UWPOB_OBS1</strain>
    </source>
</reference>
<dbReference type="CDD" id="cd07560">
    <property type="entry name" value="Peptidase_S41_CPP"/>
    <property type="match status" value="1"/>
</dbReference>
<comment type="similarity">
    <text evidence="1">Belongs to the peptidase S41A family.</text>
</comment>
<gene>
    <name evidence="7" type="ORF">J0M35_19785</name>
</gene>
<dbReference type="InterPro" id="IPR004447">
    <property type="entry name" value="Peptidase_S41A"/>
</dbReference>
<evidence type="ECO:0000259" key="6">
    <source>
        <dbReference type="PROSITE" id="PS50106"/>
    </source>
</evidence>
<feature type="compositionally biased region" description="Basic and acidic residues" evidence="5">
    <location>
        <begin position="8"/>
        <end position="30"/>
    </location>
</feature>
<name>A0A8J7TMX4_9BACT</name>
<dbReference type="InterPro" id="IPR001478">
    <property type="entry name" value="PDZ"/>
</dbReference>
<dbReference type="Pfam" id="PF03572">
    <property type="entry name" value="Peptidase_S41"/>
    <property type="match status" value="1"/>
</dbReference>